<organism evidence="3 4">
    <name type="scientific">Neolewinella xylanilytica</name>
    <dbReference type="NCBI Taxonomy" id="1514080"/>
    <lineage>
        <taxon>Bacteria</taxon>
        <taxon>Pseudomonadati</taxon>
        <taxon>Bacteroidota</taxon>
        <taxon>Saprospiria</taxon>
        <taxon>Saprospirales</taxon>
        <taxon>Lewinellaceae</taxon>
        <taxon>Neolewinella</taxon>
    </lineage>
</organism>
<dbReference type="OrthoDB" id="10015535at2"/>
<keyword evidence="4" id="KW-1185">Reference proteome</keyword>
<proteinExistence type="predicted"/>
<sequence length="201" mass="21485">MSAPEPFEAHWRRQLADYRSEATDADWSAMERHLPPTPGGRSAWPYTLLLIAVVALAGWGLFAPATAPPLSSFPVEVPAPLGPTYNRPDRVPSLLPALPRDGISTAAGKAALSLPALPTLRLAAIGFVADTMPARRSARLASVVTELPSLGIPKVRSSSPDHLATIGKTLIVVPYAPSEAGSNPRYNGLYPRLRQPTKDNR</sequence>
<keyword evidence="2" id="KW-0812">Transmembrane</keyword>
<protein>
    <submittedName>
        <fullName evidence="3">Uncharacterized protein</fullName>
    </submittedName>
</protein>
<keyword evidence="2" id="KW-0472">Membrane</keyword>
<comment type="caution">
    <text evidence="3">The sequence shown here is derived from an EMBL/GenBank/DDBJ whole genome shotgun (WGS) entry which is preliminary data.</text>
</comment>
<feature type="region of interest" description="Disordered" evidence="1">
    <location>
        <begin position="180"/>
        <end position="201"/>
    </location>
</feature>
<evidence type="ECO:0000313" key="3">
    <source>
        <dbReference type="EMBL" id="PPK88600.1"/>
    </source>
</evidence>
<dbReference type="RefSeq" id="WP_146088749.1">
    <property type="nucleotide sequence ID" value="NZ_PTJC01000005.1"/>
</dbReference>
<feature type="transmembrane region" description="Helical" evidence="2">
    <location>
        <begin position="43"/>
        <end position="62"/>
    </location>
</feature>
<evidence type="ECO:0000313" key="4">
    <source>
        <dbReference type="Proteomes" id="UP000237662"/>
    </source>
</evidence>
<dbReference type="AlphaFoldDB" id="A0A2S6IAS3"/>
<gene>
    <name evidence="3" type="ORF">CLV84_1569</name>
</gene>
<dbReference type="EMBL" id="PTJC01000005">
    <property type="protein sequence ID" value="PPK88600.1"/>
    <property type="molecule type" value="Genomic_DNA"/>
</dbReference>
<evidence type="ECO:0000256" key="2">
    <source>
        <dbReference type="SAM" id="Phobius"/>
    </source>
</evidence>
<name>A0A2S6IAS3_9BACT</name>
<dbReference type="Proteomes" id="UP000237662">
    <property type="component" value="Unassembled WGS sequence"/>
</dbReference>
<evidence type="ECO:0000256" key="1">
    <source>
        <dbReference type="SAM" id="MobiDB-lite"/>
    </source>
</evidence>
<accession>A0A2S6IAS3</accession>
<reference evidence="3 4" key="1">
    <citation type="submission" date="2018-02" db="EMBL/GenBank/DDBJ databases">
        <title>Genomic Encyclopedia of Archaeal and Bacterial Type Strains, Phase II (KMG-II): from individual species to whole genera.</title>
        <authorList>
            <person name="Goeker M."/>
        </authorList>
    </citation>
    <scope>NUCLEOTIDE SEQUENCE [LARGE SCALE GENOMIC DNA]</scope>
    <source>
        <strain evidence="3 4">DSM 29526</strain>
    </source>
</reference>
<keyword evidence="2" id="KW-1133">Transmembrane helix</keyword>